<gene>
    <name evidence="1" type="ORF">Aconfl_01700</name>
</gene>
<protein>
    <recommendedName>
        <fullName evidence="3">DUF937 domain-containing protein</fullName>
    </recommendedName>
</protein>
<evidence type="ECO:0000313" key="1">
    <source>
        <dbReference type="EMBL" id="GMQ27528.1"/>
    </source>
</evidence>
<name>A0ABQ6PIL4_9BACT</name>
<sequence>MIDQLLKMADGPLQDLLSQSGMNSTPGASRAIEDTLGSLLKNKTQSGDVSAIKEMFSGNDTDPQSPVIQNLAGDLSSGLMDKLGISSDQAINLAKTALPMLMNFFNQRVNDAPQANEDIMNSVVKALQGGPGTGGADILGSLLGGGKDRGMDLGGLMNMGKGLFK</sequence>
<evidence type="ECO:0000313" key="2">
    <source>
        <dbReference type="Proteomes" id="UP001338309"/>
    </source>
</evidence>
<dbReference type="Proteomes" id="UP001338309">
    <property type="component" value="Unassembled WGS sequence"/>
</dbReference>
<dbReference type="RefSeq" id="WP_338222341.1">
    <property type="nucleotide sequence ID" value="NZ_BTPD01000001.1"/>
</dbReference>
<reference evidence="1 2" key="1">
    <citation type="submission" date="2023-08" db="EMBL/GenBank/DDBJ databases">
        <title>Draft genome sequence of Algoriphagus confluentis.</title>
        <authorList>
            <person name="Takatani N."/>
            <person name="Hosokawa M."/>
            <person name="Sawabe T."/>
        </authorList>
    </citation>
    <scope>NUCLEOTIDE SEQUENCE [LARGE SCALE GENOMIC DNA]</scope>
    <source>
        <strain evidence="1 2">NBRC 111222</strain>
    </source>
</reference>
<organism evidence="1 2">
    <name type="scientific">Algoriphagus confluentis</name>
    <dbReference type="NCBI Taxonomy" id="1697556"/>
    <lineage>
        <taxon>Bacteria</taxon>
        <taxon>Pseudomonadati</taxon>
        <taxon>Bacteroidota</taxon>
        <taxon>Cytophagia</taxon>
        <taxon>Cytophagales</taxon>
        <taxon>Cyclobacteriaceae</taxon>
        <taxon>Algoriphagus</taxon>
    </lineage>
</organism>
<proteinExistence type="predicted"/>
<evidence type="ECO:0008006" key="3">
    <source>
        <dbReference type="Google" id="ProtNLM"/>
    </source>
</evidence>
<accession>A0ABQ6PIL4</accession>
<dbReference type="EMBL" id="BTPD01000001">
    <property type="protein sequence ID" value="GMQ27528.1"/>
    <property type="molecule type" value="Genomic_DNA"/>
</dbReference>
<keyword evidence="2" id="KW-1185">Reference proteome</keyword>
<comment type="caution">
    <text evidence="1">The sequence shown here is derived from an EMBL/GenBank/DDBJ whole genome shotgun (WGS) entry which is preliminary data.</text>
</comment>